<dbReference type="EMBL" id="CP163302">
    <property type="protein sequence ID" value="XDP45592.1"/>
    <property type="molecule type" value="Genomic_DNA"/>
</dbReference>
<evidence type="ECO:0000313" key="8">
    <source>
        <dbReference type="EMBL" id="XDP45592.1"/>
    </source>
</evidence>
<dbReference type="PANTHER" id="PTHR10632">
    <property type="entry name" value="SULFIDE:QUINONE OXIDOREDUCTASE"/>
    <property type="match status" value="1"/>
</dbReference>
<evidence type="ECO:0000256" key="6">
    <source>
        <dbReference type="ARBA" id="ARBA00023002"/>
    </source>
</evidence>
<dbReference type="GO" id="GO:0070224">
    <property type="term" value="F:sulfide:quinone oxidoreductase activity"/>
    <property type="evidence" value="ECO:0007669"/>
    <property type="project" value="TreeGrafter"/>
</dbReference>
<dbReference type="RefSeq" id="WP_369046094.1">
    <property type="nucleotide sequence ID" value="NZ_CP163302.1"/>
</dbReference>
<dbReference type="Pfam" id="PF07992">
    <property type="entry name" value="Pyr_redox_2"/>
    <property type="match status" value="1"/>
</dbReference>
<dbReference type="Gene3D" id="3.50.50.60">
    <property type="entry name" value="FAD/NAD(P)-binding domain"/>
    <property type="match status" value="2"/>
</dbReference>
<evidence type="ECO:0000256" key="2">
    <source>
        <dbReference type="ARBA" id="ARBA00022630"/>
    </source>
</evidence>
<keyword evidence="6" id="KW-0560">Oxidoreductase</keyword>
<dbReference type="InterPro" id="IPR015904">
    <property type="entry name" value="Sulphide_quinone_reductase"/>
</dbReference>
<evidence type="ECO:0000256" key="4">
    <source>
        <dbReference type="ARBA" id="ARBA00022827"/>
    </source>
</evidence>
<keyword evidence="4" id="KW-0274">FAD</keyword>
<dbReference type="KEGG" id="spue:AB5L97_00770"/>
<reference evidence="8" key="1">
    <citation type="submission" date="2024-07" db="EMBL/GenBank/DDBJ databases">
        <authorList>
            <person name="fu j."/>
        </authorList>
    </citation>
    <scope>NUCLEOTIDE SEQUENCE</scope>
    <source>
        <strain evidence="8">P10A9</strain>
    </source>
</reference>
<dbReference type="GO" id="GO:0070221">
    <property type="term" value="P:sulfide oxidation, using sulfide:quinone oxidoreductase"/>
    <property type="evidence" value="ECO:0007669"/>
    <property type="project" value="TreeGrafter"/>
</dbReference>
<dbReference type="InterPro" id="IPR023753">
    <property type="entry name" value="FAD/NAD-binding_dom"/>
</dbReference>
<keyword evidence="2" id="KW-0285">Flavoprotein</keyword>
<protein>
    <submittedName>
        <fullName evidence="8">FAD-dependent oxidoreductase</fullName>
    </submittedName>
</protein>
<feature type="domain" description="FAD/NAD(P)-binding" evidence="7">
    <location>
        <begin position="6"/>
        <end position="302"/>
    </location>
</feature>
<keyword evidence="3" id="KW-0874">Quinone</keyword>
<dbReference type="PANTHER" id="PTHR10632:SF2">
    <property type="entry name" value="SULFIDE:QUINONE OXIDOREDUCTASE, MITOCHONDRIAL"/>
    <property type="match status" value="1"/>
</dbReference>
<dbReference type="SUPFAM" id="SSF51905">
    <property type="entry name" value="FAD/NAD(P)-binding domain"/>
    <property type="match status" value="2"/>
</dbReference>
<evidence type="ECO:0000259" key="7">
    <source>
        <dbReference type="Pfam" id="PF07992"/>
    </source>
</evidence>
<proteinExistence type="predicted"/>
<organism evidence="8">
    <name type="scientific">Sinomonas puerhi</name>
    <dbReference type="NCBI Taxonomy" id="3238584"/>
    <lineage>
        <taxon>Bacteria</taxon>
        <taxon>Bacillati</taxon>
        <taxon>Actinomycetota</taxon>
        <taxon>Actinomycetes</taxon>
        <taxon>Micrococcales</taxon>
        <taxon>Micrococcaceae</taxon>
        <taxon>Sinomonas</taxon>
    </lineage>
</organism>
<accession>A0AB39L3D5</accession>
<gene>
    <name evidence="8" type="ORF">AB5L97_00770</name>
</gene>
<evidence type="ECO:0000256" key="1">
    <source>
        <dbReference type="ARBA" id="ARBA00001974"/>
    </source>
</evidence>
<sequence length="398" mass="43296">MGIHHKILIIGGGNAGLSVAARLRRAGQSDIGVLEPSDKHYYQPLWTLVGGGRAPQKESVRDQAAVMPKGVAWIRDAAVDIDPDAKMVTTAGGAEIGYDYLVVSPGIQLDWDRIPGMAAAVESPGASSNFRYDLAPKTWDLIRGMRSGTAVFTMPAGPIKCAGAPQKIAYLAADYWRQQGVLGNVRVVMVLPTPGMFGVKVFADELERVVAKYGIEVRKSSEMTSVDPDAQEMVITDHATGASETLHYDMLHTVPPQSAPDWLKATALADPNNPAGYVEVDKHTLQHNRYPTVFSLGDAGSTPNSKTGAAIRKQAPVLVQNLLSVMEGQPAEASYSGYGSCPLTTARNRMLLAEFDYSLQPAPSIPLIDTTRERWDMWLLKRYGLPFMYWRFILPGRA</sequence>
<dbReference type="GO" id="GO:0048038">
    <property type="term" value="F:quinone binding"/>
    <property type="evidence" value="ECO:0007669"/>
    <property type="project" value="UniProtKB-KW"/>
</dbReference>
<keyword evidence="5" id="KW-0809">Transit peptide</keyword>
<dbReference type="AlphaFoldDB" id="A0AB39L3D5"/>
<evidence type="ECO:0000256" key="5">
    <source>
        <dbReference type="ARBA" id="ARBA00022946"/>
    </source>
</evidence>
<evidence type="ECO:0000256" key="3">
    <source>
        <dbReference type="ARBA" id="ARBA00022719"/>
    </source>
</evidence>
<dbReference type="GO" id="GO:0071949">
    <property type="term" value="F:FAD binding"/>
    <property type="evidence" value="ECO:0007669"/>
    <property type="project" value="TreeGrafter"/>
</dbReference>
<name>A0AB39L3D5_9MICC</name>
<dbReference type="FunFam" id="3.50.50.60:FF:000034">
    <property type="entry name" value="sulfide:quinone oxidoreductase, mitochondrial"/>
    <property type="match status" value="1"/>
</dbReference>
<dbReference type="InterPro" id="IPR036188">
    <property type="entry name" value="FAD/NAD-bd_sf"/>
</dbReference>
<comment type="cofactor">
    <cofactor evidence="1">
        <name>FAD</name>
        <dbReference type="ChEBI" id="CHEBI:57692"/>
    </cofactor>
</comment>